<dbReference type="Proteomes" id="UP000280066">
    <property type="component" value="Unassembled WGS sequence"/>
</dbReference>
<accession>A0A428IYE8</accession>
<gene>
    <name evidence="2" type="ORF">EI290_20570</name>
</gene>
<sequence>MKKALFSLLLAYPFTTYAQALKVGRVDDIDGKYVFYYMKPVAAYDVAFTFTTPPMPACGIGSERSEAMVKAALMEAGTVQKPFDAIVVGNGTRDMAIRFRNNTPSDSMALCRPMMIGSTAVFFLAEPASSWTPTEKVKTVWWDGVVNGQCLTTQQITNRGMRKFKNPKTIVVANFYTYNAVPAKEQ</sequence>
<evidence type="ECO:0000313" key="2">
    <source>
        <dbReference type="EMBL" id="RSK24177.1"/>
    </source>
</evidence>
<dbReference type="AlphaFoldDB" id="A0A428IYE8"/>
<reference evidence="2 3" key="1">
    <citation type="submission" date="2018-12" db="EMBL/GenBank/DDBJ databases">
        <authorList>
            <person name="Feng G."/>
            <person name="Zhu H."/>
        </authorList>
    </citation>
    <scope>NUCLEOTIDE SEQUENCE [LARGE SCALE GENOMIC DNA]</scope>
    <source>
        <strain evidence="2 3">9PBR-2</strain>
    </source>
</reference>
<keyword evidence="1" id="KW-0732">Signal</keyword>
<dbReference type="EMBL" id="RWIS01000018">
    <property type="protein sequence ID" value="RSK24177.1"/>
    <property type="molecule type" value="Genomic_DNA"/>
</dbReference>
<comment type="caution">
    <text evidence="2">The sequence shown here is derived from an EMBL/GenBank/DDBJ whole genome shotgun (WGS) entry which is preliminary data.</text>
</comment>
<name>A0A428IYE8_9BACT</name>
<feature type="chain" id="PRO_5019508395" evidence="1">
    <location>
        <begin position="19"/>
        <end position="186"/>
    </location>
</feature>
<proteinExistence type="predicted"/>
<evidence type="ECO:0000313" key="3">
    <source>
        <dbReference type="Proteomes" id="UP000280066"/>
    </source>
</evidence>
<keyword evidence="3" id="KW-1185">Reference proteome</keyword>
<dbReference type="RefSeq" id="WP_125433533.1">
    <property type="nucleotide sequence ID" value="NZ_RWIS01000018.1"/>
</dbReference>
<feature type="signal peptide" evidence="1">
    <location>
        <begin position="1"/>
        <end position="18"/>
    </location>
</feature>
<evidence type="ECO:0000256" key="1">
    <source>
        <dbReference type="SAM" id="SignalP"/>
    </source>
</evidence>
<protein>
    <submittedName>
        <fullName evidence="2">Uncharacterized protein</fullName>
    </submittedName>
</protein>
<organism evidence="2 3">
    <name type="scientific">Hymenobacter metallilatus</name>
    <dbReference type="NCBI Taxonomy" id="2493666"/>
    <lineage>
        <taxon>Bacteria</taxon>
        <taxon>Pseudomonadati</taxon>
        <taxon>Bacteroidota</taxon>
        <taxon>Cytophagia</taxon>
        <taxon>Cytophagales</taxon>
        <taxon>Hymenobacteraceae</taxon>
        <taxon>Hymenobacter</taxon>
    </lineage>
</organism>